<feature type="region of interest" description="Disordered" evidence="2">
    <location>
        <begin position="61"/>
        <end position="102"/>
    </location>
</feature>
<dbReference type="SMART" id="SM00360">
    <property type="entry name" value="RRM"/>
    <property type="match status" value="1"/>
</dbReference>
<evidence type="ECO:0000313" key="4">
    <source>
        <dbReference type="EMBL" id="OQP40368.1"/>
    </source>
</evidence>
<comment type="caution">
    <text evidence="4">The sequence shown here is derived from an EMBL/GenBank/DDBJ whole genome shotgun (WGS) entry which is preliminary data.</text>
</comment>
<organism evidence="4 5">
    <name type="scientific">Niastella koreensis</name>
    <dbReference type="NCBI Taxonomy" id="354356"/>
    <lineage>
        <taxon>Bacteria</taxon>
        <taxon>Pseudomonadati</taxon>
        <taxon>Bacteroidota</taxon>
        <taxon>Chitinophagia</taxon>
        <taxon>Chitinophagales</taxon>
        <taxon>Chitinophagaceae</taxon>
        <taxon>Niastella</taxon>
    </lineage>
</organism>
<dbReference type="SUPFAM" id="SSF54928">
    <property type="entry name" value="RNA-binding domain, RBD"/>
    <property type="match status" value="1"/>
</dbReference>
<dbReference type="InterPro" id="IPR052462">
    <property type="entry name" value="SLIRP/GR-RBP-like"/>
</dbReference>
<dbReference type="InterPro" id="IPR012677">
    <property type="entry name" value="Nucleotide-bd_a/b_plait_sf"/>
</dbReference>
<dbReference type="InterPro" id="IPR035979">
    <property type="entry name" value="RBD_domain_sf"/>
</dbReference>
<dbReference type="InterPro" id="IPR003954">
    <property type="entry name" value="RRM_euk-type"/>
</dbReference>
<evidence type="ECO:0000256" key="1">
    <source>
        <dbReference type="ARBA" id="ARBA00022884"/>
    </source>
</evidence>
<sequence>MNLYVSNLGFQVNDDDLAKLFSQYGQVSSAKVIMDRETGRSRGFGFVEMSSDEEARKAIKELEGKPVEGRSLSVSEARPKSDNRNSFGGGGGRSSGGRNNRW</sequence>
<accession>A0ABX3NNL0</accession>
<keyword evidence="5" id="KW-1185">Reference proteome</keyword>
<dbReference type="Pfam" id="PF00076">
    <property type="entry name" value="RRM_1"/>
    <property type="match status" value="1"/>
</dbReference>
<name>A0ABX3NNL0_9BACT</name>
<evidence type="ECO:0000259" key="3">
    <source>
        <dbReference type="PROSITE" id="PS50102"/>
    </source>
</evidence>
<dbReference type="InterPro" id="IPR048289">
    <property type="entry name" value="RRM2_NsCP33-like"/>
</dbReference>
<proteinExistence type="predicted"/>
<dbReference type="SMART" id="SM00361">
    <property type="entry name" value="RRM_1"/>
    <property type="match status" value="1"/>
</dbReference>
<evidence type="ECO:0000256" key="2">
    <source>
        <dbReference type="SAM" id="MobiDB-lite"/>
    </source>
</evidence>
<dbReference type="RefSeq" id="WP_014217737.1">
    <property type="nucleotide sequence ID" value="NZ_LWBO01000077.1"/>
</dbReference>
<gene>
    <name evidence="4" type="ORF">A4D02_15745</name>
</gene>
<keyword evidence="1" id="KW-0694">RNA-binding</keyword>
<dbReference type="Gene3D" id="3.30.70.330">
    <property type="match status" value="1"/>
</dbReference>
<reference evidence="4 5" key="1">
    <citation type="submission" date="2016-04" db="EMBL/GenBank/DDBJ databases">
        <authorList>
            <person name="Chen L."/>
            <person name="Zhuang W."/>
            <person name="Wang G."/>
        </authorList>
    </citation>
    <scope>NUCLEOTIDE SEQUENCE [LARGE SCALE GENOMIC DNA]</scope>
    <source>
        <strain evidence="5">GR20</strain>
    </source>
</reference>
<dbReference type="EMBL" id="LWBO01000077">
    <property type="protein sequence ID" value="OQP40368.1"/>
    <property type="molecule type" value="Genomic_DNA"/>
</dbReference>
<dbReference type="InterPro" id="IPR000504">
    <property type="entry name" value="RRM_dom"/>
</dbReference>
<dbReference type="PANTHER" id="PTHR48027">
    <property type="entry name" value="HETEROGENEOUS NUCLEAR RIBONUCLEOPROTEIN 87F-RELATED"/>
    <property type="match status" value="1"/>
</dbReference>
<dbReference type="CDD" id="cd21608">
    <property type="entry name" value="RRM2_NsCP33_like"/>
    <property type="match status" value="1"/>
</dbReference>
<protein>
    <submittedName>
        <fullName evidence="4">RNA-binding protein</fullName>
    </submittedName>
</protein>
<dbReference type="PROSITE" id="PS50102">
    <property type="entry name" value="RRM"/>
    <property type="match status" value="1"/>
</dbReference>
<dbReference type="Proteomes" id="UP000192277">
    <property type="component" value="Unassembled WGS sequence"/>
</dbReference>
<feature type="domain" description="RRM" evidence="3">
    <location>
        <begin position="1"/>
        <end position="79"/>
    </location>
</feature>
<evidence type="ECO:0000313" key="5">
    <source>
        <dbReference type="Proteomes" id="UP000192277"/>
    </source>
</evidence>